<dbReference type="Proteomes" id="UP000257109">
    <property type="component" value="Unassembled WGS sequence"/>
</dbReference>
<evidence type="ECO:0000256" key="6">
    <source>
        <dbReference type="SAM" id="MobiDB-lite"/>
    </source>
</evidence>
<dbReference type="Pfam" id="PF00249">
    <property type="entry name" value="Myb_DNA-binding"/>
    <property type="match status" value="1"/>
</dbReference>
<evidence type="ECO:0000256" key="1">
    <source>
        <dbReference type="ARBA" id="ARBA00004123"/>
    </source>
</evidence>
<keyword evidence="7" id="KW-0812">Transmembrane</keyword>
<proteinExistence type="predicted"/>
<feature type="region of interest" description="Disordered" evidence="6">
    <location>
        <begin position="354"/>
        <end position="427"/>
    </location>
</feature>
<feature type="compositionally biased region" description="Basic and acidic residues" evidence="6">
    <location>
        <begin position="418"/>
        <end position="427"/>
    </location>
</feature>
<keyword evidence="7" id="KW-1133">Transmembrane helix</keyword>
<dbReference type="InterPro" id="IPR017930">
    <property type="entry name" value="Myb_dom"/>
</dbReference>
<keyword evidence="4" id="KW-0804">Transcription</keyword>
<keyword evidence="5" id="KW-0539">Nucleus</keyword>
<evidence type="ECO:0000256" key="5">
    <source>
        <dbReference type="ARBA" id="ARBA00023242"/>
    </source>
</evidence>
<dbReference type="InterPro" id="IPR044787">
    <property type="entry name" value="HHO5-like"/>
</dbReference>
<protein>
    <submittedName>
        <fullName evidence="9">Transcription factor HHO5</fullName>
    </submittedName>
</protein>
<feature type="region of interest" description="Disordered" evidence="6">
    <location>
        <begin position="200"/>
        <end position="289"/>
    </location>
</feature>
<dbReference type="InterPro" id="IPR001005">
    <property type="entry name" value="SANT/Myb"/>
</dbReference>
<feature type="compositionally biased region" description="Polar residues" evidence="6">
    <location>
        <begin position="246"/>
        <end position="265"/>
    </location>
</feature>
<dbReference type="Gene3D" id="1.10.10.60">
    <property type="entry name" value="Homeodomain-like"/>
    <property type="match status" value="1"/>
</dbReference>
<feature type="compositionally biased region" description="Low complexity" evidence="6">
    <location>
        <begin position="368"/>
        <end position="396"/>
    </location>
</feature>
<dbReference type="Pfam" id="PF26575">
    <property type="entry name" value="HHO5_N"/>
    <property type="match status" value="1"/>
</dbReference>
<sequence length="427" mass="47463">MGGVTKRDKDATTRMRAANLFHAFVINSNQGMVVCELAPVREKHPNQNTNMDLSLDLTLGFVPKPISLFLGDVSGNRDKPEKVATLDGFVQRLENELNKVEAFKRELPLSMLLLNDGACLPLFFTYIIVVRFFFDNDFAGHAAIARLKEEKLKCSGMQDPPVTVTVSEEFVPLKTISCENEIENENGSCEKKNWMSSAQLWSTEKTKSRNEEDDRSVPVNPIKGNSCAPRKEGSQVPRFSLMTPASEASHSNSKSVCGDNSSGSSLRRVEVQSQPQLPQHMQQNPRKQRRCWSPELHRRFVDALQQLGGAQVATPKQIRELMQVEGLTNDEVKSHLQKYRLHVRRFPISSADNGSWMVQDECGDKSKGSLSQSGSPQGPLTPLLLGGSVKGLSSPGRNSVDAEDEQSDCRNWKGGVHHQLEPDNHSL</sequence>
<evidence type="ECO:0000256" key="2">
    <source>
        <dbReference type="ARBA" id="ARBA00023015"/>
    </source>
</evidence>
<reference evidence="9" key="1">
    <citation type="submission" date="2018-05" db="EMBL/GenBank/DDBJ databases">
        <title>Draft genome of Mucuna pruriens seed.</title>
        <authorList>
            <person name="Nnadi N.E."/>
            <person name="Vos R."/>
            <person name="Hasami M.H."/>
            <person name="Devisetty U.K."/>
            <person name="Aguiy J.C."/>
        </authorList>
    </citation>
    <scope>NUCLEOTIDE SEQUENCE [LARGE SCALE GENOMIC DNA]</scope>
    <source>
        <strain evidence="9">JCA_2017</strain>
    </source>
</reference>
<feature type="compositionally biased region" description="Low complexity" evidence="6">
    <location>
        <begin position="272"/>
        <end position="285"/>
    </location>
</feature>
<dbReference type="PANTHER" id="PTHR31003">
    <property type="entry name" value="MYB FAMILY TRANSCRIPTION FACTOR"/>
    <property type="match status" value="1"/>
</dbReference>
<feature type="non-terminal residue" evidence="9">
    <location>
        <position position="1"/>
    </location>
</feature>
<dbReference type="GO" id="GO:0005634">
    <property type="term" value="C:nucleus"/>
    <property type="evidence" value="ECO:0007669"/>
    <property type="project" value="UniProtKB-SubCell"/>
</dbReference>
<dbReference type="NCBIfam" id="TIGR01557">
    <property type="entry name" value="myb_SHAQKYF"/>
    <property type="match status" value="1"/>
</dbReference>
<dbReference type="AlphaFoldDB" id="A0A371EC12"/>
<name>A0A371EC12_MUCPR</name>
<keyword evidence="3" id="KW-0238">DNA-binding</keyword>
<evidence type="ECO:0000259" key="8">
    <source>
        <dbReference type="PROSITE" id="PS51294"/>
    </source>
</evidence>
<dbReference type="InterPro" id="IPR009057">
    <property type="entry name" value="Homeodomain-like_sf"/>
</dbReference>
<comment type="subcellular location">
    <subcellularLocation>
        <location evidence="1">Nucleus</location>
    </subcellularLocation>
</comment>
<keyword evidence="10" id="KW-1185">Reference proteome</keyword>
<dbReference type="FunFam" id="1.10.10.60:FF:000002">
    <property type="entry name" value="Myb family transcription factor"/>
    <property type="match status" value="1"/>
</dbReference>
<accession>A0A371EC12</accession>
<organism evidence="9 10">
    <name type="scientific">Mucuna pruriens</name>
    <name type="common">Velvet bean</name>
    <name type="synonym">Dolichos pruriens</name>
    <dbReference type="NCBI Taxonomy" id="157652"/>
    <lineage>
        <taxon>Eukaryota</taxon>
        <taxon>Viridiplantae</taxon>
        <taxon>Streptophyta</taxon>
        <taxon>Embryophyta</taxon>
        <taxon>Tracheophyta</taxon>
        <taxon>Spermatophyta</taxon>
        <taxon>Magnoliopsida</taxon>
        <taxon>eudicotyledons</taxon>
        <taxon>Gunneridae</taxon>
        <taxon>Pentapetalae</taxon>
        <taxon>rosids</taxon>
        <taxon>fabids</taxon>
        <taxon>Fabales</taxon>
        <taxon>Fabaceae</taxon>
        <taxon>Papilionoideae</taxon>
        <taxon>50 kb inversion clade</taxon>
        <taxon>NPAAA clade</taxon>
        <taxon>indigoferoid/millettioid clade</taxon>
        <taxon>Phaseoleae</taxon>
        <taxon>Mucuna</taxon>
    </lineage>
</organism>
<evidence type="ECO:0000256" key="4">
    <source>
        <dbReference type="ARBA" id="ARBA00023163"/>
    </source>
</evidence>
<feature type="transmembrane region" description="Helical" evidence="7">
    <location>
        <begin position="112"/>
        <end position="134"/>
    </location>
</feature>
<dbReference type="PANTHER" id="PTHR31003:SF22">
    <property type="entry name" value="TRANSCRIPTION FACTOR HHO5"/>
    <property type="match status" value="1"/>
</dbReference>
<keyword evidence="7" id="KW-0472">Membrane</keyword>
<dbReference type="GO" id="GO:0003677">
    <property type="term" value="F:DNA binding"/>
    <property type="evidence" value="ECO:0007669"/>
    <property type="project" value="UniProtKB-KW"/>
</dbReference>
<comment type="caution">
    <text evidence="9">The sequence shown here is derived from an EMBL/GenBank/DDBJ whole genome shotgun (WGS) entry which is preliminary data.</text>
</comment>
<gene>
    <name evidence="9" type="primary">HHO5</name>
    <name evidence="9" type="ORF">CR513_58022</name>
</gene>
<dbReference type="SUPFAM" id="SSF46689">
    <property type="entry name" value="Homeodomain-like"/>
    <property type="match status" value="1"/>
</dbReference>
<dbReference type="PROSITE" id="PS51294">
    <property type="entry name" value="HTH_MYB"/>
    <property type="match status" value="1"/>
</dbReference>
<feature type="compositionally biased region" description="Basic and acidic residues" evidence="6">
    <location>
        <begin position="204"/>
        <end position="216"/>
    </location>
</feature>
<dbReference type="InterPro" id="IPR006447">
    <property type="entry name" value="Myb_dom_plants"/>
</dbReference>
<dbReference type="InterPro" id="IPR058673">
    <property type="entry name" value="HHO5-like_N"/>
</dbReference>
<evidence type="ECO:0000256" key="7">
    <source>
        <dbReference type="SAM" id="Phobius"/>
    </source>
</evidence>
<dbReference type="OrthoDB" id="1908613at2759"/>
<keyword evidence="2" id="KW-0805">Transcription regulation</keyword>
<dbReference type="EMBL" id="QJKJ01014844">
    <property type="protein sequence ID" value="RDX63539.1"/>
    <property type="molecule type" value="Genomic_DNA"/>
</dbReference>
<dbReference type="GO" id="GO:0003700">
    <property type="term" value="F:DNA-binding transcription factor activity"/>
    <property type="evidence" value="ECO:0007669"/>
    <property type="project" value="InterPro"/>
</dbReference>
<feature type="domain" description="HTH myb-type" evidence="8">
    <location>
        <begin position="284"/>
        <end position="344"/>
    </location>
</feature>
<evidence type="ECO:0000313" key="10">
    <source>
        <dbReference type="Proteomes" id="UP000257109"/>
    </source>
</evidence>
<evidence type="ECO:0000256" key="3">
    <source>
        <dbReference type="ARBA" id="ARBA00023125"/>
    </source>
</evidence>
<evidence type="ECO:0000313" key="9">
    <source>
        <dbReference type="EMBL" id="RDX63539.1"/>
    </source>
</evidence>